<protein>
    <recommendedName>
        <fullName evidence="4 9">N-(5'-phosphoribosyl)anthranilate isomerase</fullName>
        <shortName evidence="9">PRAI</shortName>
        <ecNumber evidence="3 9">5.3.1.24</ecNumber>
    </recommendedName>
</protein>
<dbReference type="InterPro" id="IPR013785">
    <property type="entry name" value="Aldolase_TIM"/>
</dbReference>
<evidence type="ECO:0000313" key="11">
    <source>
        <dbReference type="EMBL" id="XDQ43335.1"/>
    </source>
</evidence>
<dbReference type="EMBL" id="CP163441">
    <property type="protein sequence ID" value="XDQ43335.1"/>
    <property type="molecule type" value="Genomic_DNA"/>
</dbReference>
<dbReference type="InterPro" id="IPR001240">
    <property type="entry name" value="PRAI_dom"/>
</dbReference>
<evidence type="ECO:0000256" key="3">
    <source>
        <dbReference type="ARBA" id="ARBA00012572"/>
    </source>
</evidence>
<dbReference type="SUPFAM" id="SSF51366">
    <property type="entry name" value="Ribulose-phoshate binding barrel"/>
    <property type="match status" value="1"/>
</dbReference>
<evidence type="ECO:0000256" key="7">
    <source>
        <dbReference type="ARBA" id="ARBA00023141"/>
    </source>
</evidence>
<proteinExistence type="inferred from homology"/>
<feature type="domain" description="N-(5'phosphoribosyl) anthranilate isomerase (PRAI)" evidence="10">
    <location>
        <begin position="114"/>
        <end position="180"/>
    </location>
</feature>
<organism evidence="11">
    <name type="scientific">Streptomyces sp. R39</name>
    <dbReference type="NCBI Taxonomy" id="3238631"/>
    <lineage>
        <taxon>Bacteria</taxon>
        <taxon>Bacillati</taxon>
        <taxon>Actinomycetota</taxon>
        <taxon>Actinomycetes</taxon>
        <taxon>Kitasatosporales</taxon>
        <taxon>Streptomycetaceae</taxon>
        <taxon>Streptomyces</taxon>
    </lineage>
</organism>
<dbReference type="PANTHER" id="PTHR42894:SF1">
    <property type="entry name" value="N-(5'-PHOSPHORIBOSYL)ANTHRANILATE ISOMERASE"/>
    <property type="match status" value="1"/>
</dbReference>
<evidence type="ECO:0000256" key="2">
    <source>
        <dbReference type="ARBA" id="ARBA00004664"/>
    </source>
</evidence>
<evidence type="ECO:0000256" key="1">
    <source>
        <dbReference type="ARBA" id="ARBA00001164"/>
    </source>
</evidence>
<keyword evidence="5 9" id="KW-0028">Amino-acid biosynthesis</keyword>
<dbReference type="GO" id="GO:0004640">
    <property type="term" value="F:phosphoribosylanthranilate isomerase activity"/>
    <property type="evidence" value="ECO:0007669"/>
    <property type="project" value="UniProtKB-UniRule"/>
</dbReference>
<sequence length="198" mass="20521">MSGQRSTFVKVCGLTQEQQIDWAVELGYDAVGIVVTPKSKRYCPPGRAVALAGHARGRIPVFAVALAYAETAAVAEHFDVIQIYETADVPNLALASATPPERPEALSYFFYDASAGSGVFADIPGWVGDVPGNVVIAGGLDEHNVAGVVEEFGPYGVDVSSSVETAPGVKSREKMAAFIAAARTPGGTAGHAPGLSCR</sequence>
<comment type="similarity">
    <text evidence="9">Belongs to the TrpF family.</text>
</comment>
<keyword evidence="8 9" id="KW-0413">Isomerase</keyword>
<dbReference type="InterPro" id="IPR011060">
    <property type="entry name" value="RibuloseP-bd_barrel"/>
</dbReference>
<gene>
    <name evidence="9" type="primary">trpF</name>
    <name evidence="11" type="ORF">AB5J52_14290</name>
</gene>
<dbReference type="PANTHER" id="PTHR42894">
    <property type="entry name" value="N-(5'-PHOSPHORIBOSYL)ANTHRANILATE ISOMERASE"/>
    <property type="match status" value="1"/>
</dbReference>
<evidence type="ECO:0000256" key="5">
    <source>
        <dbReference type="ARBA" id="ARBA00022605"/>
    </source>
</evidence>
<dbReference type="GO" id="GO:0000162">
    <property type="term" value="P:L-tryptophan biosynthetic process"/>
    <property type="evidence" value="ECO:0007669"/>
    <property type="project" value="UniProtKB-UniRule"/>
</dbReference>
<evidence type="ECO:0000256" key="6">
    <source>
        <dbReference type="ARBA" id="ARBA00022822"/>
    </source>
</evidence>
<evidence type="ECO:0000256" key="4">
    <source>
        <dbReference type="ARBA" id="ARBA00022272"/>
    </source>
</evidence>
<evidence type="ECO:0000256" key="9">
    <source>
        <dbReference type="HAMAP-Rule" id="MF_00135"/>
    </source>
</evidence>
<dbReference type="CDD" id="cd00405">
    <property type="entry name" value="PRAI"/>
    <property type="match status" value="1"/>
</dbReference>
<dbReference type="Pfam" id="PF00697">
    <property type="entry name" value="PRAI"/>
    <property type="match status" value="1"/>
</dbReference>
<dbReference type="EC" id="5.3.1.24" evidence="3 9"/>
<comment type="pathway">
    <text evidence="2 9">Amino-acid biosynthesis; L-tryptophan biosynthesis; L-tryptophan from chorismate: step 3/5.</text>
</comment>
<dbReference type="HAMAP" id="MF_00135">
    <property type="entry name" value="PRAI"/>
    <property type="match status" value="1"/>
</dbReference>
<dbReference type="Gene3D" id="3.20.20.70">
    <property type="entry name" value="Aldolase class I"/>
    <property type="match status" value="1"/>
</dbReference>
<dbReference type="AlphaFoldDB" id="A0AB39QJB0"/>
<reference evidence="11" key="1">
    <citation type="submission" date="2024-07" db="EMBL/GenBank/DDBJ databases">
        <authorList>
            <person name="Yu S.T."/>
        </authorList>
    </citation>
    <scope>NUCLEOTIDE SEQUENCE</scope>
    <source>
        <strain evidence="11">R39</strain>
    </source>
</reference>
<evidence type="ECO:0000256" key="8">
    <source>
        <dbReference type="ARBA" id="ARBA00023235"/>
    </source>
</evidence>
<dbReference type="RefSeq" id="WP_369222489.1">
    <property type="nucleotide sequence ID" value="NZ_CP163441.1"/>
</dbReference>
<dbReference type="InterPro" id="IPR044643">
    <property type="entry name" value="TrpF_fam"/>
</dbReference>
<keyword evidence="6 9" id="KW-0822">Tryptophan biosynthesis</keyword>
<accession>A0AB39QJB0</accession>
<comment type="catalytic activity">
    <reaction evidence="1 9">
        <text>N-(5-phospho-beta-D-ribosyl)anthranilate = 1-(2-carboxyphenylamino)-1-deoxy-D-ribulose 5-phosphate</text>
        <dbReference type="Rhea" id="RHEA:21540"/>
        <dbReference type="ChEBI" id="CHEBI:18277"/>
        <dbReference type="ChEBI" id="CHEBI:58613"/>
        <dbReference type="EC" id="5.3.1.24"/>
    </reaction>
</comment>
<name>A0AB39QJB0_9ACTN</name>
<keyword evidence="7 9" id="KW-0057">Aromatic amino acid biosynthesis</keyword>
<evidence type="ECO:0000259" key="10">
    <source>
        <dbReference type="Pfam" id="PF00697"/>
    </source>
</evidence>